<evidence type="ECO:0000313" key="2">
    <source>
        <dbReference type="Proteomes" id="UP000784294"/>
    </source>
</evidence>
<evidence type="ECO:0000313" key="1">
    <source>
        <dbReference type="EMBL" id="VEL20113.1"/>
    </source>
</evidence>
<proteinExistence type="predicted"/>
<dbReference type="Proteomes" id="UP000784294">
    <property type="component" value="Unassembled WGS sequence"/>
</dbReference>
<reference evidence="1" key="1">
    <citation type="submission" date="2018-11" db="EMBL/GenBank/DDBJ databases">
        <authorList>
            <consortium name="Pathogen Informatics"/>
        </authorList>
    </citation>
    <scope>NUCLEOTIDE SEQUENCE</scope>
</reference>
<name>A0A3S5AC60_9PLAT</name>
<sequence>MQQQQQFMQYLHSGYAPQVATYQLAMKGEEEEENTENQSKLEDLLSRHQNSEQAVYYDPSVWLSTRRGSSVLEAADGQTGVLEPGANFTDRGFPERRTRLHGNFRAGGRAHSAVRAELLSGEETVRLPGLARLVEG</sequence>
<protein>
    <submittedName>
        <fullName evidence="1">Uncharacterized protein</fullName>
    </submittedName>
</protein>
<keyword evidence="2" id="KW-1185">Reference proteome</keyword>
<comment type="caution">
    <text evidence="1">The sequence shown here is derived from an EMBL/GenBank/DDBJ whole genome shotgun (WGS) entry which is preliminary data.</text>
</comment>
<gene>
    <name evidence="1" type="ORF">PXEA_LOCUS13553</name>
</gene>
<accession>A0A3S5AC60</accession>
<dbReference type="EMBL" id="CAAALY010044773">
    <property type="protein sequence ID" value="VEL20113.1"/>
    <property type="molecule type" value="Genomic_DNA"/>
</dbReference>
<organism evidence="1 2">
    <name type="scientific">Protopolystoma xenopodis</name>
    <dbReference type="NCBI Taxonomy" id="117903"/>
    <lineage>
        <taxon>Eukaryota</taxon>
        <taxon>Metazoa</taxon>
        <taxon>Spiralia</taxon>
        <taxon>Lophotrochozoa</taxon>
        <taxon>Platyhelminthes</taxon>
        <taxon>Monogenea</taxon>
        <taxon>Polyopisthocotylea</taxon>
        <taxon>Polystomatidea</taxon>
        <taxon>Polystomatidae</taxon>
        <taxon>Protopolystoma</taxon>
    </lineage>
</organism>
<dbReference type="AlphaFoldDB" id="A0A3S5AC60"/>